<comment type="subcellular location">
    <subcellularLocation>
        <location evidence="8">Endomembrane system</location>
        <topology evidence="8">Single-pass type IV membrane protein</topology>
    </subcellularLocation>
    <subcellularLocation>
        <location evidence="1">Golgi apparatus membrane</location>
    </subcellularLocation>
</comment>
<organism evidence="12 13">
    <name type="scientific">Saccharomycopsis crataegensis</name>
    <dbReference type="NCBI Taxonomy" id="43959"/>
    <lineage>
        <taxon>Eukaryota</taxon>
        <taxon>Fungi</taxon>
        <taxon>Dikarya</taxon>
        <taxon>Ascomycota</taxon>
        <taxon>Saccharomycotina</taxon>
        <taxon>Saccharomycetes</taxon>
        <taxon>Saccharomycopsidaceae</taxon>
        <taxon>Saccharomycopsis</taxon>
    </lineage>
</organism>
<dbReference type="GO" id="GO:0000139">
    <property type="term" value="C:Golgi membrane"/>
    <property type="evidence" value="ECO:0007669"/>
    <property type="project" value="UniProtKB-SubCell"/>
</dbReference>
<dbReference type="AlphaFoldDB" id="A0AAV5QEG9"/>
<sequence length="149" mass="17169">MYSKEQRTSLFGDAPTRRTNLFAQQTNPAIKQQQQPELFRTPSPYDNTKVGAYSQSMMSSLESQNNEELDSISGKVKLLKDLGVKMGDEIRSSSKTMEQLNDTFGMASTKVKLTYNRMIVMSKNAGITWKVWFLFFFAVFLCFFWVWIS</sequence>
<dbReference type="GO" id="GO:0015031">
    <property type="term" value="P:protein transport"/>
    <property type="evidence" value="ECO:0007669"/>
    <property type="project" value="UniProtKB-KW"/>
</dbReference>
<reference evidence="12 13" key="1">
    <citation type="journal article" date="2023" name="Elife">
        <title>Identification of key yeast species and microbe-microbe interactions impacting larval growth of Drosophila in the wild.</title>
        <authorList>
            <person name="Mure A."/>
            <person name="Sugiura Y."/>
            <person name="Maeda R."/>
            <person name="Honda K."/>
            <person name="Sakurai N."/>
            <person name="Takahashi Y."/>
            <person name="Watada M."/>
            <person name="Katoh T."/>
            <person name="Gotoh A."/>
            <person name="Gotoh Y."/>
            <person name="Taniguchi I."/>
            <person name="Nakamura K."/>
            <person name="Hayashi T."/>
            <person name="Katayama T."/>
            <person name="Uemura T."/>
            <person name="Hattori Y."/>
        </authorList>
    </citation>
    <scope>NUCLEOTIDE SEQUENCE [LARGE SCALE GENOMIC DNA]</scope>
    <source>
        <strain evidence="12 13">SC-9</strain>
    </source>
</reference>
<dbReference type="RefSeq" id="XP_064850056.1">
    <property type="nucleotide sequence ID" value="XM_064993984.1"/>
</dbReference>
<evidence type="ECO:0000256" key="6">
    <source>
        <dbReference type="ARBA" id="ARBA00023034"/>
    </source>
</evidence>
<evidence type="ECO:0000313" key="12">
    <source>
        <dbReference type="EMBL" id="GMM33056.1"/>
    </source>
</evidence>
<evidence type="ECO:0000313" key="13">
    <source>
        <dbReference type="Proteomes" id="UP001360560"/>
    </source>
</evidence>
<evidence type="ECO:0000256" key="1">
    <source>
        <dbReference type="ARBA" id="ARBA00004394"/>
    </source>
</evidence>
<dbReference type="SMART" id="SM00397">
    <property type="entry name" value="t_SNARE"/>
    <property type="match status" value="1"/>
</dbReference>
<keyword evidence="13" id="KW-1185">Reference proteome</keyword>
<keyword evidence="3 10" id="KW-0812">Transmembrane</keyword>
<evidence type="ECO:0000256" key="5">
    <source>
        <dbReference type="ARBA" id="ARBA00022989"/>
    </source>
</evidence>
<dbReference type="SUPFAM" id="SSF58038">
    <property type="entry name" value="SNARE fusion complex"/>
    <property type="match status" value="1"/>
</dbReference>
<dbReference type="PROSITE" id="PS50192">
    <property type="entry name" value="T_SNARE"/>
    <property type="match status" value="1"/>
</dbReference>
<dbReference type="CDD" id="cd15853">
    <property type="entry name" value="SNARE_Bet1"/>
    <property type="match status" value="1"/>
</dbReference>
<gene>
    <name evidence="12" type="ORF">DASC09_003810</name>
</gene>
<feature type="region of interest" description="Disordered" evidence="9">
    <location>
        <begin position="24"/>
        <end position="45"/>
    </location>
</feature>
<dbReference type="InterPro" id="IPR000727">
    <property type="entry name" value="T_SNARE_dom"/>
</dbReference>
<feature type="domain" description="T-SNARE coiled-coil homology" evidence="11">
    <location>
        <begin position="59"/>
        <end position="121"/>
    </location>
</feature>
<evidence type="ECO:0000256" key="8">
    <source>
        <dbReference type="ARBA" id="ARBA00046280"/>
    </source>
</evidence>
<protein>
    <submittedName>
        <fullName evidence="12">Bet1 protein</fullName>
    </submittedName>
</protein>
<evidence type="ECO:0000256" key="3">
    <source>
        <dbReference type="ARBA" id="ARBA00022692"/>
    </source>
</evidence>
<dbReference type="PANTHER" id="PTHR12791">
    <property type="entry name" value="GOLGI SNARE BET1-RELATED"/>
    <property type="match status" value="1"/>
</dbReference>
<dbReference type="InterPro" id="IPR039899">
    <property type="entry name" value="BET1_SNARE"/>
</dbReference>
<feature type="compositionally biased region" description="Polar residues" evidence="9">
    <location>
        <begin position="24"/>
        <end position="36"/>
    </location>
</feature>
<evidence type="ECO:0000256" key="9">
    <source>
        <dbReference type="SAM" id="MobiDB-lite"/>
    </source>
</evidence>
<evidence type="ECO:0000256" key="10">
    <source>
        <dbReference type="SAM" id="Phobius"/>
    </source>
</evidence>
<proteinExistence type="predicted"/>
<accession>A0AAV5QEG9</accession>
<comment type="caution">
    <text evidence="12">The sequence shown here is derived from an EMBL/GenBank/DDBJ whole genome shotgun (WGS) entry which is preliminary data.</text>
</comment>
<dbReference type="Gene3D" id="1.20.5.110">
    <property type="match status" value="1"/>
</dbReference>
<feature type="transmembrane region" description="Helical" evidence="10">
    <location>
        <begin position="127"/>
        <end position="148"/>
    </location>
</feature>
<evidence type="ECO:0000256" key="7">
    <source>
        <dbReference type="ARBA" id="ARBA00023136"/>
    </source>
</evidence>
<keyword evidence="4" id="KW-0653">Protein transport</keyword>
<keyword evidence="2" id="KW-0813">Transport</keyword>
<keyword evidence="7 10" id="KW-0472">Membrane</keyword>
<dbReference type="GeneID" id="90071035"/>
<dbReference type="Proteomes" id="UP001360560">
    <property type="component" value="Unassembled WGS sequence"/>
</dbReference>
<evidence type="ECO:0000259" key="11">
    <source>
        <dbReference type="PROSITE" id="PS50192"/>
    </source>
</evidence>
<evidence type="ECO:0000256" key="4">
    <source>
        <dbReference type="ARBA" id="ARBA00022927"/>
    </source>
</evidence>
<name>A0AAV5QEG9_9ASCO</name>
<keyword evidence="5 10" id="KW-1133">Transmembrane helix</keyword>
<evidence type="ECO:0000256" key="2">
    <source>
        <dbReference type="ARBA" id="ARBA00022448"/>
    </source>
</evidence>
<dbReference type="EMBL" id="BTFZ01000001">
    <property type="protein sequence ID" value="GMM33056.1"/>
    <property type="molecule type" value="Genomic_DNA"/>
</dbReference>
<keyword evidence="6" id="KW-0333">Golgi apparatus</keyword>